<evidence type="ECO:0000313" key="2">
    <source>
        <dbReference type="Proteomes" id="UP001162501"/>
    </source>
</evidence>
<name>A0AC59YBP0_RANTA</name>
<reference evidence="1" key="2">
    <citation type="submission" date="2025-03" db="EMBL/GenBank/DDBJ databases">
        <authorList>
            <consortium name="ELIXIR-Norway"/>
            <consortium name="Elixir Norway"/>
        </authorList>
    </citation>
    <scope>NUCLEOTIDE SEQUENCE</scope>
</reference>
<protein>
    <submittedName>
        <fullName evidence="1">Uncharacterized protein</fullName>
    </submittedName>
</protein>
<reference evidence="1" key="1">
    <citation type="submission" date="2023-05" db="EMBL/GenBank/DDBJ databases">
        <authorList>
            <consortium name="ELIXIR-Norway"/>
        </authorList>
    </citation>
    <scope>NUCLEOTIDE SEQUENCE</scope>
</reference>
<dbReference type="EMBL" id="OX596096">
    <property type="protein sequence ID" value="CAM9540687.1"/>
    <property type="molecule type" value="Genomic_DNA"/>
</dbReference>
<accession>A0AC59YBP0</accession>
<dbReference type="Proteomes" id="UP001162501">
    <property type="component" value="Chromosome 12"/>
</dbReference>
<proteinExistence type="predicted"/>
<organism evidence="1 2">
    <name type="scientific">Rangifer tarandus platyrhynchus</name>
    <name type="common">Svalbard reindeer</name>
    <dbReference type="NCBI Taxonomy" id="3082113"/>
    <lineage>
        <taxon>Eukaryota</taxon>
        <taxon>Metazoa</taxon>
        <taxon>Chordata</taxon>
        <taxon>Craniata</taxon>
        <taxon>Vertebrata</taxon>
        <taxon>Euteleostomi</taxon>
        <taxon>Mammalia</taxon>
        <taxon>Eutheria</taxon>
        <taxon>Laurasiatheria</taxon>
        <taxon>Artiodactyla</taxon>
        <taxon>Ruminantia</taxon>
        <taxon>Pecora</taxon>
        <taxon>Cervidae</taxon>
        <taxon>Odocoileinae</taxon>
        <taxon>Rangifer</taxon>
    </lineage>
</organism>
<gene>
    <name evidence="1" type="ORF">MRATA1EN22A_LOCUS3960</name>
</gene>
<evidence type="ECO:0000313" key="1">
    <source>
        <dbReference type="EMBL" id="CAM9540687.1"/>
    </source>
</evidence>
<sequence length="172" mass="17276">MFPESPCRRSGGPAFSGLFKSGGRSASCLLAGSAPSRADALGWLVFTGGEHGVSVSSAVLSEDRVLSPRPTPPQSSERLPPRMALVPGPVLARVALGTGVLQPGVCVEAAAPQREDTLVEKSAVSWLCGVGGNRGRKPRAQPGTGRGTGPPGTGAQTLEAQSPAGGRARAAG</sequence>